<feature type="transmembrane region" description="Helical" evidence="2">
    <location>
        <begin position="120"/>
        <end position="137"/>
    </location>
</feature>
<gene>
    <name evidence="4" type="ORF">SAMN02745134_03741</name>
</gene>
<keyword evidence="2" id="KW-1133">Transmembrane helix</keyword>
<feature type="transmembrane region" description="Helical" evidence="2">
    <location>
        <begin position="247"/>
        <end position="264"/>
    </location>
</feature>
<keyword evidence="1" id="KW-0378">Hydrolase</keyword>
<sequence length="794" mass="88737">MQYNSEVFTYHRNKKAKEDDIGRLSLNRFEVKLIICFTFSLLISRVIMINSTAPFGIAFLMSILISTKKSVKFTCLAGSVIGYLTLQNSLANYYIYILIAVALTAVSLIIYKMSNTIKTVIFSTLILGIFIASNVILKKTSISMSILISILEILCVLPVYYITEYSIICFNNIKTKHLFNSGEIISMIGVVALVVSGAHGLAFYNISITNVAALLIIISISYISGFTIGSASGIVVGVIIGMATKNMSLYVMVFGVCGLISGMFKDASRWLAAIAFSVVFLIIIIYENNMDYLRPLEGIIASSIFFVLPNRIFNKLEEELNLKTKQDIISKNYMDKIKNIFIRRLDNFSGVLVSMSNILNNLADNDKLALKTKSSALVENLADRVCNSCNMKNICWKRELYYTYAAFEELISNYQDNKLKIPNEIERKCVKRNSLIKNTEDIVNNYIMNEMWRIRLSEGREVLANQINNIAGSIIEINKEFDSSINFNYAIESSIVSELNKKGIKFSDVMCLNNKFNRLIVKISMKACGGRQICVKEILPLINTISERCMCVCDDGCKIDPSTELCTIEFEETPKFHIASYVSRINKHGEKENGDSYSFGKENEENYMIIISDGMGSGANAGQESKATIDLIERFSESGLSEETAINCANSIMTLKFNEDEKFSTVDLCSVDLYSGYASFMKVGASASFIKRKDRVEVINSKTLPIGVLDKVDIEKTKKKLKNGDIIVMISDGVTDFNNNNAAKTDWVVDFLKNADGNNPKKLVEELVKKSVDMGKGKAKDDITAIVSKVYSLY</sequence>
<dbReference type="InterPro" id="IPR045768">
    <property type="entry name" value="SpoIIE_N"/>
</dbReference>
<proteinExistence type="predicted"/>
<dbReference type="NCBIfam" id="TIGR02865">
    <property type="entry name" value="spore_II_E"/>
    <property type="match status" value="1"/>
</dbReference>
<dbReference type="InterPro" id="IPR014221">
    <property type="entry name" value="SpoII_E"/>
</dbReference>
<evidence type="ECO:0000259" key="3">
    <source>
        <dbReference type="PROSITE" id="PS51746"/>
    </source>
</evidence>
<keyword evidence="2" id="KW-0812">Transmembrane</keyword>
<dbReference type="STRING" id="1121291.SAMN02745134_03741"/>
<feature type="transmembrane region" description="Helical" evidence="2">
    <location>
        <begin position="270"/>
        <end position="286"/>
    </location>
</feature>
<dbReference type="SMART" id="SM00331">
    <property type="entry name" value="PP2C_SIG"/>
    <property type="match status" value="1"/>
</dbReference>
<organism evidence="4 5">
    <name type="scientific">Clostridium acidisoli DSM 12555</name>
    <dbReference type="NCBI Taxonomy" id="1121291"/>
    <lineage>
        <taxon>Bacteria</taxon>
        <taxon>Bacillati</taxon>
        <taxon>Bacillota</taxon>
        <taxon>Clostridia</taxon>
        <taxon>Eubacteriales</taxon>
        <taxon>Clostridiaceae</taxon>
        <taxon>Clostridium</taxon>
    </lineage>
</organism>
<evidence type="ECO:0000256" key="2">
    <source>
        <dbReference type="SAM" id="Phobius"/>
    </source>
</evidence>
<dbReference type="PROSITE" id="PS51746">
    <property type="entry name" value="PPM_2"/>
    <property type="match status" value="1"/>
</dbReference>
<protein>
    <submittedName>
        <fullName evidence="4">Stage II sporulation protein E</fullName>
    </submittedName>
</protein>
<dbReference type="PANTHER" id="PTHR43156:SF2">
    <property type="entry name" value="STAGE II SPORULATION PROTEIN E"/>
    <property type="match status" value="1"/>
</dbReference>
<feature type="transmembrane region" description="Helical" evidence="2">
    <location>
        <begin position="212"/>
        <end position="240"/>
    </location>
</feature>
<dbReference type="Gene3D" id="3.60.40.10">
    <property type="entry name" value="PPM-type phosphatase domain"/>
    <property type="match status" value="1"/>
</dbReference>
<keyword evidence="5" id="KW-1185">Reference proteome</keyword>
<feature type="domain" description="PPM-type phosphatase" evidence="3">
    <location>
        <begin position="579"/>
        <end position="790"/>
    </location>
</feature>
<name>A0A1W1XYL2_9CLOT</name>
<dbReference type="InterPro" id="IPR036457">
    <property type="entry name" value="PPM-type-like_dom_sf"/>
</dbReference>
<feature type="transmembrane region" description="Helical" evidence="2">
    <location>
        <begin position="143"/>
        <end position="163"/>
    </location>
</feature>
<dbReference type="Proteomes" id="UP000192468">
    <property type="component" value="Unassembled WGS sequence"/>
</dbReference>
<feature type="transmembrane region" description="Helical" evidence="2">
    <location>
        <begin position="33"/>
        <end position="64"/>
    </location>
</feature>
<evidence type="ECO:0000313" key="4">
    <source>
        <dbReference type="EMBL" id="SMC28982.1"/>
    </source>
</evidence>
<dbReference type="GO" id="GO:0004722">
    <property type="term" value="F:protein serine/threonine phosphatase activity"/>
    <property type="evidence" value="ECO:0007669"/>
    <property type="project" value="InterPro"/>
</dbReference>
<feature type="transmembrane region" description="Helical" evidence="2">
    <location>
        <begin position="184"/>
        <end position="206"/>
    </location>
</feature>
<dbReference type="InterPro" id="IPR001932">
    <property type="entry name" value="PPM-type_phosphatase-like_dom"/>
</dbReference>
<evidence type="ECO:0000313" key="5">
    <source>
        <dbReference type="Proteomes" id="UP000192468"/>
    </source>
</evidence>
<dbReference type="OrthoDB" id="9763774at2"/>
<feature type="transmembrane region" description="Helical" evidence="2">
    <location>
        <begin position="93"/>
        <end position="111"/>
    </location>
</feature>
<dbReference type="SUPFAM" id="SSF81606">
    <property type="entry name" value="PP2C-like"/>
    <property type="match status" value="1"/>
</dbReference>
<dbReference type="PANTHER" id="PTHR43156">
    <property type="entry name" value="STAGE II SPORULATION PROTEIN E-RELATED"/>
    <property type="match status" value="1"/>
</dbReference>
<keyword evidence="2" id="KW-0472">Membrane</keyword>
<dbReference type="EMBL" id="FWXH01000033">
    <property type="protein sequence ID" value="SMC28982.1"/>
    <property type="molecule type" value="Genomic_DNA"/>
</dbReference>
<accession>A0A1W1XYL2</accession>
<dbReference type="InterPro" id="IPR052016">
    <property type="entry name" value="Bact_Sigma-Reg"/>
</dbReference>
<evidence type="ECO:0000256" key="1">
    <source>
        <dbReference type="ARBA" id="ARBA00022801"/>
    </source>
</evidence>
<dbReference type="Pfam" id="PF07228">
    <property type="entry name" value="SpoIIE"/>
    <property type="match status" value="1"/>
</dbReference>
<dbReference type="AlphaFoldDB" id="A0A1W1XYL2"/>
<dbReference type="Pfam" id="PF19732">
    <property type="entry name" value="SpoIIE_N"/>
    <property type="match status" value="1"/>
</dbReference>
<reference evidence="4 5" key="1">
    <citation type="submission" date="2017-04" db="EMBL/GenBank/DDBJ databases">
        <authorList>
            <person name="Afonso C.L."/>
            <person name="Miller P.J."/>
            <person name="Scott M.A."/>
            <person name="Spackman E."/>
            <person name="Goraichik I."/>
            <person name="Dimitrov K.M."/>
            <person name="Suarez D.L."/>
            <person name="Swayne D.E."/>
        </authorList>
    </citation>
    <scope>NUCLEOTIDE SEQUENCE [LARGE SCALE GENOMIC DNA]</scope>
    <source>
        <strain evidence="4 5">DSM 12555</strain>
    </source>
</reference>
<dbReference type="RefSeq" id="WP_084117721.1">
    <property type="nucleotide sequence ID" value="NZ_FWXH01000033.1"/>
</dbReference>